<dbReference type="InterPro" id="IPR001589">
    <property type="entry name" value="Actinin_actin-bd_CS"/>
</dbReference>
<dbReference type="PANTHER" id="PTHR11915">
    <property type="entry name" value="SPECTRIN/FILAMIN RELATED CYTOSKELETAL PROTEIN"/>
    <property type="match status" value="1"/>
</dbReference>
<dbReference type="GO" id="GO:0003779">
    <property type="term" value="F:actin binding"/>
    <property type="evidence" value="ECO:0007669"/>
    <property type="project" value="UniProtKB-KW"/>
</dbReference>
<dbReference type="AlphaFoldDB" id="A0A9W9AGN0"/>
<evidence type="ECO:0000256" key="1">
    <source>
        <dbReference type="ARBA" id="ARBA00010255"/>
    </source>
</evidence>
<protein>
    <submittedName>
        <fullName evidence="7">Actinin-like protein</fullName>
    </submittedName>
</protein>
<evidence type="ECO:0000313" key="7">
    <source>
        <dbReference type="EMBL" id="KAJ4482277.1"/>
    </source>
</evidence>
<evidence type="ECO:0000259" key="5">
    <source>
        <dbReference type="PROSITE" id="PS50021"/>
    </source>
</evidence>
<dbReference type="FunFam" id="1.10.418.10:FF:000077">
    <property type="entry name" value="Related to alpha-actinin"/>
    <property type="match status" value="1"/>
</dbReference>
<keyword evidence="2" id="KW-0677">Repeat</keyword>
<accession>A0A9W9AGN0</accession>
<dbReference type="Gene3D" id="1.10.418.10">
    <property type="entry name" value="Calponin-like domain"/>
    <property type="match status" value="2"/>
</dbReference>
<keyword evidence="4" id="KW-0009">Actin-binding</keyword>
<organism evidence="7 8">
    <name type="scientific">Lentinula aciculospora</name>
    <dbReference type="NCBI Taxonomy" id="153920"/>
    <lineage>
        <taxon>Eukaryota</taxon>
        <taxon>Fungi</taxon>
        <taxon>Dikarya</taxon>
        <taxon>Basidiomycota</taxon>
        <taxon>Agaricomycotina</taxon>
        <taxon>Agaricomycetes</taxon>
        <taxon>Agaricomycetidae</taxon>
        <taxon>Agaricales</taxon>
        <taxon>Marasmiineae</taxon>
        <taxon>Omphalotaceae</taxon>
        <taxon>Lentinula</taxon>
    </lineage>
</organism>
<name>A0A9W9AGN0_9AGAR</name>
<dbReference type="Pfam" id="PF00307">
    <property type="entry name" value="CH"/>
    <property type="match status" value="2"/>
</dbReference>
<dbReference type="PROSITE" id="PS00019">
    <property type="entry name" value="ACTININ_1"/>
    <property type="match status" value="1"/>
</dbReference>
<dbReference type="SUPFAM" id="SSF47473">
    <property type="entry name" value="EF-hand"/>
    <property type="match status" value="1"/>
</dbReference>
<dbReference type="Proteomes" id="UP001150266">
    <property type="component" value="Unassembled WGS sequence"/>
</dbReference>
<dbReference type="Gene3D" id="1.20.58.60">
    <property type="match status" value="2"/>
</dbReference>
<dbReference type="CDD" id="cd21215">
    <property type="entry name" value="CH_SpAIN1-like_rpt1"/>
    <property type="match status" value="1"/>
</dbReference>
<dbReference type="InterPro" id="IPR018247">
    <property type="entry name" value="EF_Hand_1_Ca_BS"/>
</dbReference>
<dbReference type="InterPro" id="IPR011992">
    <property type="entry name" value="EF-hand-dom_pair"/>
</dbReference>
<evidence type="ECO:0000259" key="6">
    <source>
        <dbReference type="PROSITE" id="PS50222"/>
    </source>
</evidence>
<feature type="domain" description="Calponin-homology (CH)" evidence="5">
    <location>
        <begin position="125"/>
        <end position="231"/>
    </location>
</feature>
<dbReference type="SUPFAM" id="SSF47576">
    <property type="entry name" value="Calponin-homology domain, CH-domain"/>
    <property type="match status" value="1"/>
</dbReference>
<evidence type="ECO:0000256" key="3">
    <source>
        <dbReference type="ARBA" id="ARBA00022837"/>
    </source>
</evidence>
<evidence type="ECO:0000256" key="4">
    <source>
        <dbReference type="ARBA" id="ARBA00023203"/>
    </source>
</evidence>
<keyword evidence="8" id="KW-1185">Reference proteome</keyword>
<dbReference type="GO" id="GO:0005509">
    <property type="term" value="F:calcium ion binding"/>
    <property type="evidence" value="ECO:0007669"/>
    <property type="project" value="InterPro"/>
</dbReference>
<dbReference type="InterPro" id="IPR001715">
    <property type="entry name" value="CH_dom"/>
</dbReference>
<dbReference type="PROSITE" id="PS50222">
    <property type="entry name" value="EF_HAND_2"/>
    <property type="match status" value="1"/>
</dbReference>
<feature type="domain" description="EF-hand" evidence="6">
    <location>
        <begin position="485"/>
        <end position="520"/>
    </location>
</feature>
<dbReference type="InterPro" id="IPR014837">
    <property type="entry name" value="EF-hand_Ca_insen"/>
</dbReference>
<evidence type="ECO:0000256" key="2">
    <source>
        <dbReference type="ARBA" id="ARBA00022737"/>
    </source>
</evidence>
<dbReference type="OrthoDB" id="10017054at2759"/>
<evidence type="ECO:0000313" key="8">
    <source>
        <dbReference type="Proteomes" id="UP001150266"/>
    </source>
</evidence>
<dbReference type="PROSITE" id="PS00018">
    <property type="entry name" value="EF_HAND_1"/>
    <property type="match status" value="1"/>
</dbReference>
<dbReference type="SMART" id="SM00033">
    <property type="entry name" value="CH"/>
    <property type="match status" value="2"/>
</dbReference>
<dbReference type="InterPro" id="IPR036872">
    <property type="entry name" value="CH_dom_sf"/>
</dbReference>
<dbReference type="FunFam" id="1.10.418.10:FF:000030">
    <property type="entry name" value="Related to alpha-actinin"/>
    <property type="match status" value="1"/>
</dbReference>
<keyword evidence="3" id="KW-0106">Calcium</keyword>
<dbReference type="FunFam" id="1.10.238.10:FF:000097">
    <property type="entry name" value="Alpha-actinin, sarcomeric (F-actin cross linking protein)"/>
    <property type="match status" value="1"/>
</dbReference>
<dbReference type="InterPro" id="IPR002048">
    <property type="entry name" value="EF_hand_dom"/>
</dbReference>
<dbReference type="Pfam" id="PF08726">
    <property type="entry name" value="EFhand_Ca_insen"/>
    <property type="match status" value="1"/>
</dbReference>
<dbReference type="PROSITE" id="PS00020">
    <property type="entry name" value="ACTININ_2"/>
    <property type="match status" value="1"/>
</dbReference>
<sequence length="621" mass="71192">MDSLETRSRDVQERTFCKWLNTKLESNGYPAMTSLVKDLSDGVKLIQLMEIMGDVSLGRYNKTPRMRVQKAENVNKALGFITSRGVKLTNIGPEDIIDGNLKLILGMIWTLILRFTIADISEEGLSAKEGLLLWCQRKTEPYKEVDVQDFSTSWSDGLALCALIHCHRPDLLDYDKLDKIDRHGNTRIAFQIAAEHLNIPQLLEVEDLCDSSHPDERSVMTYIASFFHAFSSMDQAQTVSRRVEKFAELMQSVWISKNDYERRVRLLLSAWSDKQTDWKASLFTGTYSEARERSAEFATYKQTTKRTWVTEKQDIATLFGNVQTKLKTYGLREYVPPPSLSLLDVDDAWKALLASEAQRSRAINAEIRQIKESLRKKFAEVANDFEQRLHAISSELTAIDGPLEVQQQLVEQIQTRLPVLSETLNYVAEAEAECNAANIEENDYTVFTCQDLEFELELLVQSISKKIAFIDNQIVSRNMTNLTPAQLEQFESTFRYFDKDETNTLNQSEMTAALASLGIVYSDEDMDYIYDQLLQDYGAVSFEAFINLLVEITEDQTSPEQLREAFRGIASDKPYVTELDLRIAHLPTPSIEFLRETMPHTQNDTSEPEYDYERWLDDVFA</sequence>
<comment type="similarity">
    <text evidence="1">Belongs to the alpha-actinin family.</text>
</comment>
<dbReference type="SUPFAM" id="SSF46966">
    <property type="entry name" value="Spectrin repeat"/>
    <property type="match status" value="2"/>
</dbReference>
<dbReference type="SMART" id="SM01184">
    <property type="entry name" value="efhand_Ca_insen"/>
    <property type="match status" value="1"/>
</dbReference>
<reference evidence="7" key="1">
    <citation type="submission" date="2022-08" db="EMBL/GenBank/DDBJ databases">
        <title>A Global Phylogenomic Analysis of the Shiitake Genus Lentinula.</title>
        <authorList>
            <consortium name="DOE Joint Genome Institute"/>
            <person name="Sierra-Patev S."/>
            <person name="Min B."/>
            <person name="Naranjo-Ortiz M."/>
            <person name="Looney B."/>
            <person name="Konkel Z."/>
            <person name="Slot J.C."/>
            <person name="Sakamoto Y."/>
            <person name="Steenwyk J.L."/>
            <person name="Rokas A."/>
            <person name="Carro J."/>
            <person name="Camarero S."/>
            <person name="Ferreira P."/>
            <person name="Molpeceres G."/>
            <person name="Ruiz-Duenas F.J."/>
            <person name="Serrano A."/>
            <person name="Henrissat B."/>
            <person name="Drula E."/>
            <person name="Hughes K.W."/>
            <person name="Mata J.L."/>
            <person name="Ishikawa N.K."/>
            <person name="Vargas-Isla R."/>
            <person name="Ushijima S."/>
            <person name="Smith C.A."/>
            <person name="Ahrendt S."/>
            <person name="Andreopoulos W."/>
            <person name="He G."/>
            <person name="Labutti K."/>
            <person name="Lipzen A."/>
            <person name="Ng V."/>
            <person name="Riley R."/>
            <person name="Sandor L."/>
            <person name="Barry K."/>
            <person name="Martinez A.T."/>
            <person name="Xiao Y."/>
            <person name="Gibbons J.G."/>
            <person name="Terashima K."/>
            <person name="Grigoriev I.V."/>
            <person name="Hibbett D.S."/>
        </authorList>
    </citation>
    <scope>NUCLEOTIDE SEQUENCE</scope>
    <source>
        <strain evidence="7">JLM2183</strain>
    </source>
</reference>
<dbReference type="Gene3D" id="1.10.238.10">
    <property type="entry name" value="EF-hand"/>
    <property type="match status" value="2"/>
</dbReference>
<dbReference type="PROSITE" id="PS50021">
    <property type="entry name" value="CH"/>
    <property type="match status" value="2"/>
</dbReference>
<dbReference type="EMBL" id="JAOTPV010000005">
    <property type="protein sequence ID" value="KAJ4482277.1"/>
    <property type="molecule type" value="Genomic_DNA"/>
</dbReference>
<proteinExistence type="inferred from homology"/>
<feature type="domain" description="Calponin-homology (CH)" evidence="5">
    <location>
        <begin position="10"/>
        <end position="116"/>
    </location>
</feature>
<comment type="caution">
    <text evidence="7">The sequence shown here is derived from an EMBL/GenBank/DDBJ whole genome shotgun (WGS) entry which is preliminary data.</text>
</comment>
<gene>
    <name evidence="7" type="ORF">J3R30DRAFT_3458236</name>
</gene>